<dbReference type="Proteomes" id="UP001300096">
    <property type="component" value="Unassembled WGS sequence"/>
</dbReference>
<feature type="compositionally biased region" description="Low complexity" evidence="1">
    <location>
        <begin position="26"/>
        <end position="51"/>
    </location>
</feature>
<dbReference type="PROSITE" id="PS51257">
    <property type="entry name" value="PROKAR_LIPOPROTEIN"/>
    <property type="match status" value="1"/>
</dbReference>
<dbReference type="EMBL" id="JAHWXN010000001">
    <property type="protein sequence ID" value="MCK2036549.1"/>
    <property type="molecule type" value="Genomic_DNA"/>
</dbReference>
<sequence length="189" mass="19598">MIPRITSATAGVLLLLAALTACAGPAEPAPSPTTSASTPAPSATAAPTDAPTPEEPAAELTCESMISAGTVEALTSAGWTAKPKEFVIGDVDLTDGLLCFWADYAVGSDHGQLYGWSPISAEDATAAQAALLASGWRREDGPEGTYITEDPQYSMGTDDDGYGMTYLFHDGWVKLADTRQGLVLIEWAG</sequence>
<feature type="chain" id="PRO_5047332119" description="Nitrate ABC transporter substrate-binding protein" evidence="2">
    <location>
        <begin position="24"/>
        <end position="189"/>
    </location>
</feature>
<evidence type="ECO:0000313" key="4">
    <source>
        <dbReference type="Proteomes" id="UP001300096"/>
    </source>
</evidence>
<accession>A0ABT0FEQ3</accession>
<dbReference type="RefSeq" id="WP_247629909.1">
    <property type="nucleotide sequence ID" value="NZ_JAHWXN010000001.1"/>
</dbReference>
<comment type="caution">
    <text evidence="3">The sequence shown here is derived from an EMBL/GenBank/DDBJ whole genome shotgun (WGS) entry which is preliminary data.</text>
</comment>
<keyword evidence="2" id="KW-0732">Signal</keyword>
<name>A0ABT0FEQ3_9MICO</name>
<feature type="region of interest" description="Disordered" evidence="1">
    <location>
        <begin position="26"/>
        <end position="57"/>
    </location>
</feature>
<evidence type="ECO:0000313" key="3">
    <source>
        <dbReference type="EMBL" id="MCK2036549.1"/>
    </source>
</evidence>
<protein>
    <recommendedName>
        <fullName evidence="5">Nitrate ABC transporter substrate-binding protein</fullName>
    </recommendedName>
</protein>
<evidence type="ECO:0000256" key="1">
    <source>
        <dbReference type="SAM" id="MobiDB-lite"/>
    </source>
</evidence>
<feature type="signal peptide" evidence="2">
    <location>
        <begin position="1"/>
        <end position="23"/>
    </location>
</feature>
<reference evidence="3 4" key="1">
    <citation type="submission" date="2021-06" db="EMBL/GenBank/DDBJ databases">
        <title>Genome-based taxonomic framework of Microbacterium strains isolated from marine environment, the description of four new species and reclassification of four preexisting species.</title>
        <authorList>
            <person name="Lee S.D."/>
            <person name="Kim S.-M."/>
            <person name="Byeon Y.-S."/>
            <person name="Yang H.L."/>
            <person name="Kim I.S."/>
        </authorList>
    </citation>
    <scope>NUCLEOTIDE SEQUENCE [LARGE SCALE GENOMIC DNA]</scope>
    <source>
        <strain evidence="3 4">SSW1-49</strain>
    </source>
</reference>
<gene>
    <name evidence="3" type="ORF">KZC51_10410</name>
</gene>
<evidence type="ECO:0000256" key="2">
    <source>
        <dbReference type="SAM" id="SignalP"/>
    </source>
</evidence>
<proteinExistence type="predicted"/>
<keyword evidence="4" id="KW-1185">Reference proteome</keyword>
<evidence type="ECO:0008006" key="5">
    <source>
        <dbReference type="Google" id="ProtNLM"/>
    </source>
</evidence>
<organism evidence="3 4">
    <name type="scientific">Microbacterium croceum</name>
    <dbReference type="NCBI Taxonomy" id="2851645"/>
    <lineage>
        <taxon>Bacteria</taxon>
        <taxon>Bacillati</taxon>
        <taxon>Actinomycetota</taxon>
        <taxon>Actinomycetes</taxon>
        <taxon>Micrococcales</taxon>
        <taxon>Microbacteriaceae</taxon>
        <taxon>Microbacterium</taxon>
    </lineage>
</organism>